<evidence type="ECO:0000256" key="11">
    <source>
        <dbReference type="ARBA" id="ARBA00022777"/>
    </source>
</evidence>
<dbReference type="PROSITE" id="PS50113">
    <property type="entry name" value="PAC"/>
    <property type="match status" value="2"/>
</dbReference>
<keyword evidence="6" id="KW-0285">Flavoprotein</keyword>
<keyword evidence="3" id="KW-0600">Photoreceptor protein</keyword>
<evidence type="ECO:0000313" key="18">
    <source>
        <dbReference type="Proteomes" id="UP000644749"/>
    </source>
</evidence>
<evidence type="ECO:0000256" key="9">
    <source>
        <dbReference type="ARBA" id="ARBA00022737"/>
    </source>
</evidence>
<dbReference type="InterPro" id="IPR035965">
    <property type="entry name" value="PAS-like_dom_sf"/>
</dbReference>
<dbReference type="InterPro" id="IPR000014">
    <property type="entry name" value="PAS"/>
</dbReference>
<dbReference type="Pfam" id="PF07536">
    <property type="entry name" value="HWE_HK"/>
    <property type="match status" value="1"/>
</dbReference>
<keyword evidence="10" id="KW-0547">Nucleotide-binding</keyword>
<evidence type="ECO:0000256" key="7">
    <source>
        <dbReference type="ARBA" id="ARBA00022643"/>
    </source>
</evidence>
<reference evidence="17 18" key="1">
    <citation type="submission" date="2021-01" db="EMBL/GenBank/DDBJ databases">
        <title>011410 draft genome.</title>
        <authorList>
            <person name="Lang L."/>
        </authorList>
    </citation>
    <scope>NUCLEOTIDE SEQUENCE [LARGE SCALE GENOMIC DNA]</scope>
    <source>
        <strain evidence="17 18">KCTC 42845</strain>
    </source>
</reference>
<proteinExistence type="predicted"/>
<evidence type="ECO:0000256" key="13">
    <source>
        <dbReference type="ARBA" id="ARBA00022991"/>
    </source>
</evidence>
<gene>
    <name evidence="17" type="ORF">JL111_16515</name>
</gene>
<dbReference type="Proteomes" id="UP000644749">
    <property type="component" value="Unassembled WGS sequence"/>
</dbReference>
<keyword evidence="13" id="KW-0157">Chromophore</keyword>
<keyword evidence="4" id="KW-0597">Phosphoprotein</keyword>
<keyword evidence="11" id="KW-0418">Kinase</keyword>
<evidence type="ECO:0000256" key="1">
    <source>
        <dbReference type="ARBA" id="ARBA00000085"/>
    </source>
</evidence>
<dbReference type="InterPro" id="IPR036890">
    <property type="entry name" value="HATPase_C_sf"/>
</dbReference>
<dbReference type="Gene3D" id="3.30.450.20">
    <property type="entry name" value="PAS domain"/>
    <property type="match status" value="2"/>
</dbReference>
<dbReference type="InterPro" id="IPR013656">
    <property type="entry name" value="PAS_4"/>
</dbReference>
<keyword evidence="12" id="KW-0067">ATP-binding</keyword>
<evidence type="ECO:0000313" key="17">
    <source>
        <dbReference type="EMBL" id="MBL3675084.1"/>
    </source>
</evidence>
<keyword evidence="8" id="KW-0808">Transferase</keyword>
<keyword evidence="7" id="KW-0288">FMN</keyword>
<dbReference type="EMBL" id="JAESHT010000017">
    <property type="protein sequence ID" value="MBL3675084.1"/>
    <property type="molecule type" value="Genomic_DNA"/>
</dbReference>
<dbReference type="SUPFAM" id="SSF55785">
    <property type="entry name" value="PYP-like sensor domain (PAS domain)"/>
    <property type="match status" value="2"/>
</dbReference>
<evidence type="ECO:0000259" key="16">
    <source>
        <dbReference type="PROSITE" id="PS50113"/>
    </source>
</evidence>
<dbReference type="PANTHER" id="PTHR41523:SF7">
    <property type="entry name" value="HISTIDINE KINASE"/>
    <property type="match status" value="1"/>
</dbReference>
<dbReference type="Pfam" id="PF08448">
    <property type="entry name" value="PAS_4"/>
    <property type="match status" value="2"/>
</dbReference>
<keyword evidence="14" id="KW-0843">Virulence</keyword>
<accession>A0ABS1SAF2</accession>
<dbReference type="InterPro" id="IPR011102">
    <property type="entry name" value="Sig_transdc_His_kinase_HWE"/>
</dbReference>
<evidence type="ECO:0000256" key="12">
    <source>
        <dbReference type="ARBA" id="ARBA00022840"/>
    </source>
</evidence>
<evidence type="ECO:0000256" key="4">
    <source>
        <dbReference type="ARBA" id="ARBA00022553"/>
    </source>
</evidence>
<dbReference type="NCBIfam" id="TIGR00229">
    <property type="entry name" value="sensory_box"/>
    <property type="match status" value="2"/>
</dbReference>
<feature type="domain" description="PAC" evidence="16">
    <location>
        <begin position="245"/>
        <end position="302"/>
    </location>
</feature>
<evidence type="ECO:0000256" key="5">
    <source>
        <dbReference type="ARBA" id="ARBA00022606"/>
    </source>
</evidence>
<evidence type="ECO:0000256" key="10">
    <source>
        <dbReference type="ARBA" id="ARBA00022741"/>
    </source>
</evidence>
<dbReference type="EC" id="2.7.13.3" evidence="2"/>
<dbReference type="SMART" id="SM00086">
    <property type="entry name" value="PAC"/>
    <property type="match status" value="2"/>
</dbReference>
<dbReference type="PANTHER" id="PTHR41523">
    <property type="entry name" value="TWO-COMPONENT SYSTEM SENSOR PROTEIN"/>
    <property type="match status" value="1"/>
</dbReference>
<evidence type="ECO:0000256" key="6">
    <source>
        <dbReference type="ARBA" id="ARBA00022630"/>
    </source>
</evidence>
<evidence type="ECO:0000256" key="8">
    <source>
        <dbReference type="ARBA" id="ARBA00022679"/>
    </source>
</evidence>
<feature type="domain" description="PAC" evidence="16">
    <location>
        <begin position="118"/>
        <end position="171"/>
    </location>
</feature>
<dbReference type="SMART" id="SM00911">
    <property type="entry name" value="HWE_HK"/>
    <property type="match status" value="1"/>
</dbReference>
<keyword evidence="9" id="KW-0677">Repeat</keyword>
<comment type="catalytic activity">
    <reaction evidence="1">
        <text>ATP + protein L-histidine = ADP + protein N-phospho-L-histidine.</text>
        <dbReference type="EC" id="2.7.13.3"/>
    </reaction>
</comment>
<dbReference type="SMART" id="SM00091">
    <property type="entry name" value="PAS"/>
    <property type="match status" value="1"/>
</dbReference>
<keyword evidence="15" id="KW-0675">Receptor</keyword>
<name>A0ABS1SAF2_9RHOB</name>
<evidence type="ECO:0000256" key="15">
    <source>
        <dbReference type="ARBA" id="ARBA00023170"/>
    </source>
</evidence>
<dbReference type="Gene3D" id="3.30.565.10">
    <property type="entry name" value="Histidine kinase-like ATPase, C-terminal domain"/>
    <property type="match status" value="1"/>
</dbReference>
<evidence type="ECO:0000256" key="3">
    <source>
        <dbReference type="ARBA" id="ARBA00022543"/>
    </source>
</evidence>
<dbReference type="InterPro" id="IPR000700">
    <property type="entry name" value="PAS-assoc_C"/>
</dbReference>
<keyword evidence="5" id="KW-0716">Sensory transduction</keyword>
<comment type="caution">
    <text evidence="17">The sequence shown here is derived from an EMBL/GenBank/DDBJ whole genome shotgun (WGS) entry which is preliminary data.</text>
</comment>
<keyword evidence="18" id="KW-1185">Reference proteome</keyword>
<evidence type="ECO:0000256" key="2">
    <source>
        <dbReference type="ARBA" id="ARBA00012438"/>
    </source>
</evidence>
<organism evidence="17 18">
    <name type="scientific">Paracoccus aerius</name>
    <dbReference type="NCBI Taxonomy" id="1915382"/>
    <lineage>
        <taxon>Bacteria</taxon>
        <taxon>Pseudomonadati</taxon>
        <taxon>Pseudomonadota</taxon>
        <taxon>Alphaproteobacteria</taxon>
        <taxon>Rhodobacterales</taxon>
        <taxon>Paracoccaceae</taxon>
        <taxon>Paracoccus</taxon>
    </lineage>
</organism>
<dbReference type="InterPro" id="IPR001610">
    <property type="entry name" value="PAC"/>
</dbReference>
<protein>
    <recommendedName>
        <fullName evidence="2">histidine kinase</fullName>
        <ecNumber evidence="2">2.7.13.3</ecNumber>
    </recommendedName>
</protein>
<sequence>MTPLNAPGADPFYFLGHDGPVARLVKDFPWGTTCLGRVETWPQSLKTATALLIHSPVPMVMLWGEQGVMIYNDAYSVFAGHRHPALLGSNVREGWPEVADFNDNVMKVGLAGQTLAYQDQELTLHRKGYPEQVWMNLDYSPVLDETGRPAGVIAVVIETTERVLAERRNRQEFQRLQSLFAQAPTFMAMVSGPDHRFTLVNPEYNKLIGNRDVIGMPVREALPEVTEQGFFDLLDHVFTTGEAITRTSLRVLLRWRDQGPLEERFVDFVYQPIRDQDGTVAHIFVQGSDVTERVRAENHQRLLINELNHRVKNSLAAVQSIVTQTLRHATDPGQAAQAITARIMALSAAHNVLTQESWDSADLRTLAQAAIRPFQAPDRNTIELEGPDMRVGPYAAISIALALHELGTNAVKYGALSVPGGTVLVRWNVSGQSVFTLEWIETGGPVVTKGDHRGFGSRLILQVLPDQLQGKAELDFRPTGIVFKLTAAVEAISDHAA</sequence>
<evidence type="ECO:0000256" key="14">
    <source>
        <dbReference type="ARBA" id="ARBA00023026"/>
    </source>
</evidence>
<dbReference type="RefSeq" id="WP_191311861.1">
    <property type="nucleotide sequence ID" value="NZ_BNCL01000017.1"/>
</dbReference>